<feature type="compositionally biased region" description="Basic and acidic residues" evidence="1">
    <location>
        <begin position="141"/>
        <end position="151"/>
    </location>
</feature>
<evidence type="ECO:0000313" key="3">
    <source>
        <dbReference type="Proteomes" id="UP000827092"/>
    </source>
</evidence>
<dbReference type="EMBL" id="JAFNEN010000813">
    <property type="protein sequence ID" value="KAG8177146.1"/>
    <property type="molecule type" value="Genomic_DNA"/>
</dbReference>
<feature type="region of interest" description="Disordered" evidence="1">
    <location>
        <begin position="114"/>
        <end position="151"/>
    </location>
</feature>
<evidence type="ECO:0000256" key="1">
    <source>
        <dbReference type="SAM" id="MobiDB-lite"/>
    </source>
</evidence>
<name>A0AAV6U036_9ARAC</name>
<organism evidence="2 3">
    <name type="scientific">Oedothorax gibbosus</name>
    <dbReference type="NCBI Taxonomy" id="931172"/>
    <lineage>
        <taxon>Eukaryota</taxon>
        <taxon>Metazoa</taxon>
        <taxon>Ecdysozoa</taxon>
        <taxon>Arthropoda</taxon>
        <taxon>Chelicerata</taxon>
        <taxon>Arachnida</taxon>
        <taxon>Araneae</taxon>
        <taxon>Araneomorphae</taxon>
        <taxon>Entelegynae</taxon>
        <taxon>Araneoidea</taxon>
        <taxon>Linyphiidae</taxon>
        <taxon>Erigoninae</taxon>
        <taxon>Oedothorax</taxon>
    </lineage>
</organism>
<gene>
    <name evidence="2" type="ORF">JTE90_020515</name>
</gene>
<feature type="compositionally biased region" description="Basic and acidic residues" evidence="1">
    <location>
        <begin position="119"/>
        <end position="131"/>
    </location>
</feature>
<comment type="caution">
    <text evidence="2">The sequence shown here is derived from an EMBL/GenBank/DDBJ whole genome shotgun (WGS) entry which is preliminary data.</text>
</comment>
<evidence type="ECO:0000313" key="2">
    <source>
        <dbReference type="EMBL" id="KAG8177146.1"/>
    </source>
</evidence>
<keyword evidence="3" id="KW-1185">Reference proteome</keyword>
<accession>A0AAV6U036</accession>
<dbReference type="AlphaFoldDB" id="A0AAV6U036"/>
<protein>
    <submittedName>
        <fullName evidence="2">Uncharacterized protein</fullName>
    </submittedName>
</protein>
<sequence>MRCRQIIKGYHLPVPAFNSPSHNACDKSVLCRRAFVKLGVCLSVESCSEDGDKQLNERDLLPIQVALAHSATGGIGIVFLPLKEKKEKKTTLTLLPNKRTSDFLKHNNGICAARQQSSVHRDTQHSRDRVKARLGSRRRPTRWDDKAVTRI</sequence>
<reference evidence="2 3" key="1">
    <citation type="journal article" date="2022" name="Nat. Ecol. Evol.">
        <title>A masculinizing supergene underlies an exaggerated male reproductive morph in a spider.</title>
        <authorList>
            <person name="Hendrickx F."/>
            <person name="De Corte Z."/>
            <person name="Sonet G."/>
            <person name="Van Belleghem S.M."/>
            <person name="Kostlbacher S."/>
            <person name="Vangestel C."/>
        </authorList>
    </citation>
    <scope>NUCLEOTIDE SEQUENCE [LARGE SCALE GENOMIC DNA]</scope>
    <source>
        <strain evidence="2">W744_W776</strain>
    </source>
</reference>
<proteinExistence type="predicted"/>
<dbReference type="Proteomes" id="UP000827092">
    <property type="component" value="Unassembled WGS sequence"/>
</dbReference>